<dbReference type="PRINTS" id="PR01607">
    <property type="entry name" value="APYRASEFAMLY"/>
</dbReference>
<proteinExistence type="inferred from homology"/>
<dbReference type="InterPro" id="IPR001119">
    <property type="entry name" value="SLH_dom"/>
</dbReference>
<evidence type="ECO:0000313" key="4">
    <source>
        <dbReference type="Proteomes" id="UP001519887"/>
    </source>
</evidence>
<evidence type="ECO:0000256" key="1">
    <source>
        <dbReference type="RuleBase" id="RU362119"/>
    </source>
</evidence>
<reference evidence="3 4" key="1">
    <citation type="submission" date="2021-07" db="EMBL/GenBank/DDBJ databases">
        <title>Paenibacillus radiodurans sp. nov., isolated from the southeastern edge of Tengger Desert.</title>
        <authorList>
            <person name="Zhang G."/>
        </authorList>
    </citation>
    <scope>NUCLEOTIDE SEQUENCE [LARGE SCALE GENOMIC DNA]</scope>
    <source>
        <strain evidence="3 4">CCM 7311</strain>
    </source>
</reference>
<accession>A0ABS7BVX9</accession>
<gene>
    <name evidence="3" type="ORF">K0U00_01120</name>
</gene>
<dbReference type="PANTHER" id="PTHR11575:SF24">
    <property type="entry name" value="5'-NUCLEOTIDASE"/>
    <property type="match status" value="1"/>
</dbReference>
<dbReference type="RefSeq" id="WP_210037787.1">
    <property type="nucleotide sequence ID" value="NZ_JBHLVU010000022.1"/>
</dbReference>
<dbReference type="PANTHER" id="PTHR11575">
    <property type="entry name" value="5'-NUCLEOTIDASE-RELATED"/>
    <property type="match status" value="1"/>
</dbReference>
<dbReference type="EMBL" id="JAHZIK010000009">
    <property type="protein sequence ID" value="MBW7452641.1"/>
    <property type="molecule type" value="Genomic_DNA"/>
</dbReference>
<feature type="domain" description="SLH" evidence="2">
    <location>
        <begin position="471"/>
        <end position="534"/>
    </location>
</feature>
<feature type="domain" description="SLH" evidence="2">
    <location>
        <begin position="571"/>
        <end position="625"/>
    </location>
</feature>
<sequence>MDTVSFLYFNDGHEISPVSDDFGDRGGVARIKTLVDNVKNDKIVAFGGDLGGGTLFGGVFKGFPMVEAFNAIPIDLANFGQHDFDAGTANALELIKASRFTWISSNLVGKDGKPFGQVPEYKVFDRQGIRIGVIGLTSAMDTTTQVENVRQLSVIESAKKAVGVIKQVAKPDLIIALTQEPVIDDKALLQAIPDIRVVFTEEEAEEKSFVYDVDGGKRFIFSPQGNMGSVIRLDITKDSNGQVKLAHEIMKADETVKDDAPLAEMAGKYQSRLDKELGKTIAVTETDLSYGDNHESRFQETAIGDLIADAYKDYYKTDIAFANGGGIRASAQKGDFTLKDAKSILPFGNKIVVAEVSGEMLLAALENGVSATEQLAGGFLQVSGISYSYSPDKPVGQRIDKAEVNGLPIDKDTQYKVAMSNYMFTGGDKYTMFGKAKSIVAANEALTDAELLIAYAEKLGKINIKTDNRIQVNGFADVTYGHWAQEGVYGLTGKGIMEGTAEGRFAPSEILSQTEFADLLNKAFSMDCTAAWSQDGLKGLNSESPLTREEMAVIMKWVLEAKGQSVAKTETTDFADNDRISEWAKAAVAGLAKEGLVTGRLQNLFEPKEGFTRAEAAYLLWRLIE</sequence>
<dbReference type="InterPro" id="IPR029052">
    <property type="entry name" value="Metallo-depent_PP-like"/>
</dbReference>
<protein>
    <submittedName>
        <fullName evidence="3">5'-nucleotidase C-terminal domain-containing protein</fullName>
    </submittedName>
</protein>
<keyword evidence="1" id="KW-0547">Nucleotide-binding</keyword>
<comment type="similarity">
    <text evidence="1">Belongs to the 5'-nucleotidase family.</text>
</comment>
<dbReference type="Pfam" id="PF02872">
    <property type="entry name" value="5_nucleotid_C"/>
    <property type="match status" value="1"/>
</dbReference>
<evidence type="ECO:0000259" key="2">
    <source>
        <dbReference type="PROSITE" id="PS51272"/>
    </source>
</evidence>
<dbReference type="SUPFAM" id="SSF55816">
    <property type="entry name" value="5'-nucleotidase (syn. UDP-sugar hydrolase), C-terminal domain"/>
    <property type="match status" value="1"/>
</dbReference>
<dbReference type="Gene3D" id="3.90.780.10">
    <property type="entry name" value="5'-Nucleotidase, C-terminal domain"/>
    <property type="match status" value="1"/>
</dbReference>
<dbReference type="SUPFAM" id="SSF56300">
    <property type="entry name" value="Metallo-dependent phosphatases"/>
    <property type="match status" value="1"/>
</dbReference>
<evidence type="ECO:0000313" key="3">
    <source>
        <dbReference type="EMBL" id="MBW7452641.1"/>
    </source>
</evidence>
<dbReference type="Pfam" id="PF00395">
    <property type="entry name" value="SLH"/>
    <property type="match status" value="2"/>
</dbReference>
<dbReference type="InterPro" id="IPR008334">
    <property type="entry name" value="5'-Nucleotdase_C"/>
</dbReference>
<dbReference type="Gene3D" id="3.60.21.10">
    <property type="match status" value="1"/>
</dbReference>
<dbReference type="PROSITE" id="PS51272">
    <property type="entry name" value="SLH"/>
    <property type="match status" value="2"/>
</dbReference>
<dbReference type="InterPro" id="IPR006179">
    <property type="entry name" value="5_nucleotidase/apyrase"/>
</dbReference>
<comment type="caution">
    <text evidence="3">The sequence shown here is derived from an EMBL/GenBank/DDBJ whole genome shotgun (WGS) entry which is preliminary data.</text>
</comment>
<dbReference type="InterPro" id="IPR036907">
    <property type="entry name" value="5'-Nucleotdase_C_sf"/>
</dbReference>
<keyword evidence="1" id="KW-0378">Hydrolase</keyword>
<name>A0ABS7BVX9_9BACL</name>
<keyword evidence="4" id="KW-1185">Reference proteome</keyword>
<organism evidence="3 4">
    <name type="scientific">Paenibacillus sepulcri</name>
    <dbReference type="NCBI Taxonomy" id="359917"/>
    <lineage>
        <taxon>Bacteria</taxon>
        <taxon>Bacillati</taxon>
        <taxon>Bacillota</taxon>
        <taxon>Bacilli</taxon>
        <taxon>Bacillales</taxon>
        <taxon>Paenibacillaceae</taxon>
        <taxon>Paenibacillus</taxon>
    </lineage>
</organism>
<dbReference type="Proteomes" id="UP001519887">
    <property type="component" value="Unassembled WGS sequence"/>
</dbReference>